<sequence length="81" mass="9335">MLGEILKNKQKYDQVFIESFSIDESKLGDNLEYSTIPEWDSVGHMGLIAELEEAFDIEMEMDDIIDFSSYKKGFELVAKYG</sequence>
<feature type="non-terminal residue" evidence="1">
    <location>
        <position position="81"/>
    </location>
</feature>
<organism evidence="1">
    <name type="scientific">marine metagenome</name>
    <dbReference type="NCBI Taxonomy" id="408172"/>
    <lineage>
        <taxon>unclassified sequences</taxon>
        <taxon>metagenomes</taxon>
        <taxon>ecological metagenomes</taxon>
    </lineage>
</organism>
<proteinExistence type="predicted"/>
<evidence type="ECO:0000313" key="1">
    <source>
        <dbReference type="EMBL" id="SVD49540.1"/>
    </source>
</evidence>
<dbReference type="Gene3D" id="1.10.1200.10">
    <property type="entry name" value="ACP-like"/>
    <property type="match status" value="1"/>
</dbReference>
<dbReference type="EMBL" id="UINC01154321">
    <property type="protein sequence ID" value="SVD49540.1"/>
    <property type="molecule type" value="Genomic_DNA"/>
</dbReference>
<accession>A0A382VT43</accession>
<dbReference type="AlphaFoldDB" id="A0A382VT43"/>
<name>A0A382VT43_9ZZZZ</name>
<evidence type="ECO:0008006" key="2">
    <source>
        <dbReference type="Google" id="ProtNLM"/>
    </source>
</evidence>
<dbReference type="SUPFAM" id="SSF47336">
    <property type="entry name" value="ACP-like"/>
    <property type="match status" value="1"/>
</dbReference>
<gene>
    <name evidence="1" type="ORF">METZ01_LOCUS402394</name>
</gene>
<protein>
    <recommendedName>
        <fullName evidence="2">Carrier domain-containing protein</fullName>
    </recommendedName>
</protein>
<dbReference type="InterPro" id="IPR036736">
    <property type="entry name" value="ACP-like_sf"/>
</dbReference>
<reference evidence="1" key="1">
    <citation type="submission" date="2018-05" db="EMBL/GenBank/DDBJ databases">
        <authorList>
            <person name="Lanie J.A."/>
            <person name="Ng W.-L."/>
            <person name="Kazmierczak K.M."/>
            <person name="Andrzejewski T.M."/>
            <person name="Davidsen T.M."/>
            <person name="Wayne K.J."/>
            <person name="Tettelin H."/>
            <person name="Glass J.I."/>
            <person name="Rusch D."/>
            <person name="Podicherti R."/>
            <person name="Tsui H.-C.T."/>
            <person name="Winkler M.E."/>
        </authorList>
    </citation>
    <scope>NUCLEOTIDE SEQUENCE</scope>
</reference>